<dbReference type="AlphaFoldDB" id="A0A936YRB9"/>
<organism evidence="4 5">
    <name type="scientific">Rhizobium setariae</name>
    <dbReference type="NCBI Taxonomy" id="2801340"/>
    <lineage>
        <taxon>Bacteria</taxon>
        <taxon>Pseudomonadati</taxon>
        <taxon>Pseudomonadota</taxon>
        <taxon>Alphaproteobacteria</taxon>
        <taxon>Hyphomicrobiales</taxon>
        <taxon>Rhizobiaceae</taxon>
        <taxon>Rhizobium/Agrobacterium group</taxon>
        <taxon>Rhizobium</taxon>
    </lineage>
</organism>
<keyword evidence="5" id="KW-1185">Reference proteome</keyword>
<evidence type="ECO:0000256" key="1">
    <source>
        <dbReference type="ARBA" id="ARBA00008898"/>
    </source>
</evidence>
<dbReference type="SMART" id="SM00903">
    <property type="entry name" value="Flavin_Reduct"/>
    <property type="match status" value="1"/>
</dbReference>
<dbReference type="PANTHER" id="PTHR30466:SF11">
    <property type="entry name" value="FLAVIN-DEPENDENT MONOOXYGENASE, REDUCTASE SUBUNIT HSAB"/>
    <property type="match status" value="1"/>
</dbReference>
<dbReference type="Gene3D" id="2.30.110.10">
    <property type="entry name" value="Electron Transport, Fmn-binding Protein, Chain A"/>
    <property type="match status" value="1"/>
</dbReference>
<gene>
    <name evidence="4" type="ORF">JJB09_12240</name>
</gene>
<dbReference type="InterPro" id="IPR050268">
    <property type="entry name" value="NADH-dep_flavin_reductase"/>
</dbReference>
<proteinExistence type="inferred from homology"/>
<sequence>MASSDEFRAAMRHFVGNVSIITVGTGEDRSGLVATSAISLSVEPPTVIVCVNRSASAWQLFQRYGHFGVNSLSPQQQTIAERFSGAGGIKGADRYALGNWITDITGAALLKDAPVALDCELEEMIDRATHSILIGRVRAVHTSHNDGALTYWRGAYHPLGH</sequence>
<evidence type="ECO:0000313" key="4">
    <source>
        <dbReference type="EMBL" id="MBL0372799.1"/>
    </source>
</evidence>
<comment type="similarity">
    <text evidence="1">Belongs to the non-flavoprotein flavin reductase family.</text>
</comment>
<dbReference type="Pfam" id="PF01613">
    <property type="entry name" value="Flavin_Reduct"/>
    <property type="match status" value="1"/>
</dbReference>
<dbReference type="PANTHER" id="PTHR30466">
    <property type="entry name" value="FLAVIN REDUCTASE"/>
    <property type="match status" value="1"/>
</dbReference>
<evidence type="ECO:0000313" key="5">
    <source>
        <dbReference type="Proteomes" id="UP000633219"/>
    </source>
</evidence>
<reference evidence="4" key="1">
    <citation type="submission" date="2021-01" db="EMBL/GenBank/DDBJ databases">
        <title>Rhizobium sp. strain KVB221 16S ribosomal RNA gene Genome sequencing and assembly.</title>
        <authorList>
            <person name="Kang M."/>
        </authorList>
    </citation>
    <scope>NUCLEOTIDE SEQUENCE</scope>
    <source>
        <strain evidence="4">KVB221</strain>
    </source>
</reference>
<dbReference type="SUPFAM" id="SSF50475">
    <property type="entry name" value="FMN-binding split barrel"/>
    <property type="match status" value="1"/>
</dbReference>
<feature type="domain" description="Flavin reductase like" evidence="3">
    <location>
        <begin position="11"/>
        <end position="158"/>
    </location>
</feature>
<comment type="caution">
    <text evidence="4">The sequence shown here is derived from an EMBL/GenBank/DDBJ whole genome shotgun (WGS) entry which is preliminary data.</text>
</comment>
<name>A0A936YRB9_9HYPH</name>
<evidence type="ECO:0000259" key="3">
    <source>
        <dbReference type="SMART" id="SM00903"/>
    </source>
</evidence>
<protein>
    <submittedName>
        <fullName evidence="4">Flavin reductase family protein</fullName>
    </submittedName>
</protein>
<dbReference type="Proteomes" id="UP000633219">
    <property type="component" value="Unassembled WGS sequence"/>
</dbReference>
<dbReference type="EMBL" id="JAEQNC010000006">
    <property type="protein sequence ID" value="MBL0372799.1"/>
    <property type="molecule type" value="Genomic_DNA"/>
</dbReference>
<dbReference type="InterPro" id="IPR012349">
    <property type="entry name" value="Split_barrel_FMN-bd"/>
</dbReference>
<evidence type="ECO:0000256" key="2">
    <source>
        <dbReference type="ARBA" id="ARBA00023002"/>
    </source>
</evidence>
<dbReference type="InterPro" id="IPR002563">
    <property type="entry name" value="Flavin_Rdtase-like_dom"/>
</dbReference>
<dbReference type="GO" id="GO:0042602">
    <property type="term" value="F:riboflavin reductase (NADPH) activity"/>
    <property type="evidence" value="ECO:0007669"/>
    <property type="project" value="TreeGrafter"/>
</dbReference>
<accession>A0A936YRB9</accession>
<dbReference type="GO" id="GO:0010181">
    <property type="term" value="F:FMN binding"/>
    <property type="evidence" value="ECO:0007669"/>
    <property type="project" value="InterPro"/>
</dbReference>
<keyword evidence="2" id="KW-0560">Oxidoreductase</keyword>